<dbReference type="GO" id="GO:0005085">
    <property type="term" value="F:guanyl-nucleotide exchange factor activity"/>
    <property type="evidence" value="ECO:0007669"/>
    <property type="project" value="InterPro"/>
</dbReference>
<protein>
    <recommendedName>
        <fullName evidence="13">SEC12-like protein 2</fullName>
    </recommendedName>
</protein>
<proteinExistence type="predicted"/>
<evidence type="ECO:0000256" key="4">
    <source>
        <dbReference type="ARBA" id="ARBA00022692"/>
    </source>
</evidence>
<reference evidence="11 12" key="1">
    <citation type="journal article" date="2024" name="Plant J.">
        <title>Genome sequences and population genomics reveal climatic adaptation and genomic divergence between two closely related sweetgum species.</title>
        <authorList>
            <person name="Xu W.Q."/>
            <person name="Ren C.Q."/>
            <person name="Zhang X.Y."/>
            <person name="Comes H.P."/>
            <person name="Liu X.H."/>
            <person name="Li Y.G."/>
            <person name="Kettle C.J."/>
            <person name="Jalonen R."/>
            <person name="Gaisberger H."/>
            <person name="Ma Y.Z."/>
            <person name="Qiu Y.X."/>
        </authorList>
    </citation>
    <scope>NUCLEOTIDE SEQUENCE [LARGE SCALE GENOMIC DNA]</scope>
    <source>
        <strain evidence="11">Hangzhou</strain>
    </source>
</reference>
<dbReference type="GO" id="GO:0015031">
    <property type="term" value="P:protein transport"/>
    <property type="evidence" value="ECO:0007669"/>
    <property type="project" value="UniProtKB-KW"/>
</dbReference>
<evidence type="ECO:0000256" key="6">
    <source>
        <dbReference type="ARBA" id="ARBA00022824"/>
    </source>
</evidence>
<dbReference type="GO" id="GO:0006888">
    <property type="term" value="P:endoplasmic reticulum to Golgi vesicle-mediated transport"/>
    <property type="evidence" value="ECO:0007669"/>
    <property type="project" value="TreeGrafter"/>
</dbReference>
<dbReference type="InterPro" id="IPR045260">
    <property type="entry name" value="Sec12-like"/>
</dbReference>
<keyword evidence="9" id="KW-1133">Transmembrane helix</keyword>
<evidence type="ECO:0000256" key="3">
    <source>
        <dbReference type="ARBA" id="ARBA00022574"/>
    </source>
</evidence>
<evidence type="ECO:0000256" key="2">
    <source>
        <dbReference type="ARBA" id="ARBA00022448"/>
    </source>
</evidence>
<keyword evidence="12" id="KW-1185">Reference proteome</keyword>
<evidence type="ECO:0000256" key="5">
    <source>
        <dbReference type="ARBA" id="ARBA00022737"/>
    </source>
</evidence>
<dbReference type="Proteomes" id="UP001415857">
    <property type="component" value="Unassembled WGS sequence"/>
</dbReference>
<keyword evidence="3" id="KW-0853">WD repeat</keyword>
<dbReference type="InterPro" id="IPR015943">
    <property type="entry name" value="WD40/YVTN_repeat-like_dom_sf"/>
</dbReference>
<evidence type="ECO:0000256" key="8">
    <source>
        <dbReference type="ARBA" id="ARBA00022927"/>
    </source>
</evidence>
<dbReference type="GO" id="GO:0005789">
    <property type="term" value="C:endoplasmic reticulum membrane"/>
    <property type="evidence" value="ECO:0007669"/>
    <property type="project" value="UniProtKB-SubCell"/>
</dbReference>
<evidence type="ECO:0000256" key="9">
    <source>
        <dbReference type="ARBA" id="ARBA00022989"/>
    </source>
</evidence>
<dbReference type="AlphaFoldDB" id="A0AAP0RGE5"/>
<evidence type="ECO:0000256" key="10">
    <source>
        <dbReference type="ARBA" id="ARBA00023136"/>
    </source>
</evidence>
<keyword evidence="8" id="KW-0653">Protein transport</keyword>
<gene>
    <name evidence="11" type="ORF">L1049_005742</name>
</gene>
<keyword evidence="10" id="KW-0472">Membrane</keyword>
<keyword evidence="4" id="KW-0812">Transmembrane</keyword>
<evidence type="ECO:0000256" key="7">
    <source>
        <dbReference type="ARBA" id="ARBA00022892"/>
    </source>
</evidence>
<dbReference type="InterPro" id="IPR036322">
    <property type="entry name" value="WD40_repeat_dom_sf"/>
</dbReference>
<dbReference type="Pfam" id="PF00400">
    <property type="entry name" value="WD40"/>
    <property type="match status" value="1"/>
</dbReference>
<dbReference type="Gene3D" id="2.130.10.10">
    <property type="entry name" value="YVTN repeat-like/Quinoprotein amine dehydrogenase"/>
    <property type="match status" value="1"/>
</dbReference>
<evidence type="ECO:0000313" key="12">
    <source>
        <dbReference type="Proteomes" id="UP001415857"/>
    </source>
</evidence>
<dbReference type="GO" id="GO:0003400">
    <property type="term" value="P:regulation of COPII vesicle coating"/>
    <property type="evidence" value="ECO:0007669"/>
    <property type="project" value="TreeGrafter"/>
</dbReference>
<dbReference type="InterPro" id="IPR001680">
    <property type="entry name" value="WD40_rpt"/>
</dbReference>
<dbReference type="EMBL" id="JBBPBK010000010">
    <property type="protein sequence ID" value="KAK9276211.1"/>
    <property type="molecule type" value="Genomic_DNA"/>
</dbReference>
<keyword evidence="5" id="KW-0677">Repeat</keyword>
<evidence type="ECO:0008006" key="13">
    <source>
        <dbReference type="Google" id="ProtNLM"/>
    </source>
</evidence>
<evidence type="ECO:0000256" key="1">
    <source>
        <dbReference type="ARBA" id="ARBA00004389"/>
    </source>
</evidence>
<sequence length="326" mass="35229">MWKTKTPDPPNCQKYGVPFYGAAWVPPKIVFDRKQQGDDEVSADGSPQSIAAQNYLVFAGGGGEGRSGIPNAVAKLVTGADLPYRMAVHPGGEGLICSLPKSCGWYEWDEVKSAGVHNLGLKLSKKVLTQLEDVGIQLALRFNNDGSTTCYFDAVQDGNLRVFKWPSMGVILDEAQAHATVKDLDFSLDGKFLVSLGSGGPCRVWDVTSSGVVASLPKENDEVFGFCRFSQISDESQVLYTTVKRAQGGSIVTWNTSTWKRMGSKQIVRDAISAFNVSADGKLLAVGTVQGDILIINSASMRVQTTVRKAHLGPVTALMFSQDSRW</sequence>
<keyword evidence="2" id="KW-0813">Transport</keyword>
<keyword evidence="7" id="KW-0931">ER-Golgi transport</keyword>
<dbReference type="SUPFAM" id="SSF50978">
    <property type="entry name" value="WD40 repeat-like"/>
    <property type="match status" value="1"/>
</dbReference>
<dbReference type="PANTHER" id="PTHR23284:SF0">
    <property type="entry name" value="PROLACTIN REGULATORY ELEMENT-BINDING PROTEIN"/>
    <property type="match status" value="1"/>
</dbReference>
<dbReference type="PANTHER" id="PTHR23284">
    <property type="entry name" value="PROLACTIN REGULATORY ELEMENT BINDING PROTEIN"/>
    <property type="match status" value="1"/>
</dbReference>
<evidence type="ECO:0000313" key="11">
    <source>
        <dbReference type="EMBL" id="KAK9276211.1"/>
    </source>
</evidence>
<name>A0AAP0RGE5_LIQFO</name>
<accession>A0AAP0RGE5</accession>
<keyword evidence="6" id="KW-0256">Endoplasmic reticulum</keyword>
<comment type="caution">
    <text evidence="11">The sequence shown here is derived from an EMBL/GenBank/DDBJ whole genome shotgun (WGS) entry which is preliminary data.</text>
</comment>
<organism evidence="11 12">
    <name type="scientific">Liquidambar formosana</name>
    <name type="common">Formosan gum</name>
    <dbReference type="NCBI Taxonomy" id="63359"/>
    <lineage>
        <taxon>Eukaryota</taxon>
        <taxon>Viridiplantae</taxon>
        <taxon>Streptophyta</taxon>
        <taxon>Embryophyta</taxon>
        <taxon>Tracheophyta</taxon>
        <taxon>Spermatophyta</taxon>
        <taxon>Magnoliopsida</taxon>
        <taxon>eudicotyledons</taxon>
        <taxon>Gunneridae</taxon>
        <taxon>Pentapetalae</taxon>
        <taxon>Saxifragales</taxon>
        <taxon>Altingiaceae</taxon>
        <taxon>Liquidambar</taxon>
    </lineage>
</organism>
<comment type="subcellular location">
    <subcellularLocation>
        <location evidence="1">Endoplasmic reticulum membrane</location>
        <topology evidence="1">Single-pass membrane protein</topology>
    </subcellularLocation>
</comment>